<dbReference type="CDD" id="cd02440">
    <property type="entry name" value="AdoMet_MTases"/>
    <property type="match status" value="1"/>
</dbReference>
<feature type="domain" description="DNA methylase N-4/N-6" evidence="5">
    <location>
        <begin position="39"/>
        <end position="87"/>
    </location>
</feature>
<dbReference type="GO" id="GO:0032259">
    <property type="term" value="P:methylation"/>
    <property type="evidence" value="ECO:0007669"/>
    <property type="project" value="UniProtKB-KW"/>
</dbReference>
<evidence type="ECO:0000313" key="6">
    <source>
        <dbReference type="EMBL" id="MBN6102597.1"/>
    </source>
</evidence>
<dbReference type="InterPro" id="IPR001091">
    <property type="entry name" value="RM_Methyltransferase"/>
</dbReference>
<dbReference type="RefSeq" id="WP_206229679.1">
    <property type="nucleotide sequence ID" value="NZ_JAFIWB010000009.1"/>
</dbReference>
<comment type="similarity">
    <text evidence="3">Belongs to the N(4)/N(6)-methyltransferase family.</text>
</comment>
<name>A0ABS3B1Y3_9XANT</name>
<dbReference type="EC" id="2.1.1.-" evidence="3"/>
<proteinExistence type="inferred from homology"/>
<evidence type="ECO:0000256" key="2">
    <source>
        <dbReference type="ARBA" id="ARBA00022679"/>
    </source>
</evidence>
<evidence type="ECO:0000256" key="1">
    <source>
        <dbReference type="ARBA" id="ARBA00022603"/>
    </source>
</evidence>
<comment type="caution">
    <text evidence="6">The sequence shown here is derived from an EMBL/GenBank/DDBJ whole genome shotgun (WGS) entry which is preliminary data.</text>
</comment>
<dbReference type="InterPro" id="IPR002941">
    <property type="entry name" value="DNA_methylase_N4/N6"/>
</dbReference>
<gene>
    <name evidence="6" type="ORF">JR064_10495</name>
</gene>
<dbReference type="InterPro" id="IPR029063">
    <property type="entry name" value="SAM-dependent_MTases_sf"/>
</dbReference>
<keyword evidence="1 6" id="KW-0489">Methyltransferase</keyword>
<organism evidence="6 7">
    <name type="scientific">Xanthomonas bonasiae</name>
    <dbReference type="NCBI Taxonomy" id="2810351"/>
    <lineage>
        <taxon>Bacteria</taxon>
        <taxon>Pseudomonadati</taxon>
        <taxon>Pseudomonadota</taxon>
        <taxon>Gammaproteobacteria</taxon>
        <taxon>Lysobacterales</taxon>
        <taxon>Lysobacteraceae</taxon>
        <taxon>Xanthomonas</taxon>
    </lineage>
</organism>
<evidence type="ECO:0000256" key="3">
    <source>
        <dbReference type="RuleBase" id="RU362026"/>
    </source>
</evidence>
<dbReference type="SUPFAM" id="SSF53335">
    <property type="entry name" value="S-adenosyl-L-methionine-dependent methyltransferases"/>
    <property type="match status" value="1"/>
</dbReference>
<dbReference type="EMBL" id="JAFIWB010000009">
    <property type="protein sequence ID" value="MBN6102597.1"/>
    <property type="molecule type" value="Genomic_DNA"/>
</dbReference>
<dbReference type="Gene3D" id="3.40.50.150">
    <property type="entry name" value="Vaccinia Virus protein VP39"/>
    <property type="match status" value="2"/>
</dbReference>
<sequence>MDSRSWWTPPPDPPEHRLPEDLRRRDPLGARDCGWVSQMRPFVRQFSAPDACVLDPFCGFGSTLLAAELEGRRGLGLEIDAGRAALARERLQRLGLRAEVRAGALPQLTLEEPIDLCLTNVPYFGCDWPGATAPGQLYASPDYAAYLGGLRAVFHAVRRALRDDGFCIAMVENVEVGGVCVPQAWDLARVLGSLFVPCAERVLCYPRESVQPLAPGDTRSDRSHEYALVFQKRREPIDLPGSAQLLAALRADGFDYAVHGSYPLWLADPGTAVRPPGDVDLLLPRDLGQLQRLLDWLRARGFALSLWGEPLAAPPTLALLDAYHYLRAERRDRGGGLLRVDLSLQPVPGSLTAG</sequence>
<accession>A0ABS3B1Y3</accession>
<feature type="region of interest" description="Disordered" evidence="4">
    <location>
        <begin position="1"/>
        <end position="21"/>
    </location>
</feature>
<evidence type="ECO:0000313" key="7">
    <source>
        <dbReference type="Proteomes" id="UP000695802"/>
    </source>
</evidence>
<evidence type="ECO:0000256" key="4">
    <source>
        <dbReference type="SAM" id="MobiDB-lite"/>
    </source>
</evidence>
<dbReference type="GO" id="GO:0008168">
    <property type="term" value="F:methyltransferase activity"/>
    <property type="evidence" value="ECO:0007669"/>
    <property type="project" value="UniProtKB-KW"/>
</dbReference>
<dbReference type="PRINTS" id="PR00508">
    <property type="entry name" value="S21N4MTFRASE"/>
</dbReference>
<evidence type="ECO:0000259" key="5">
    <source>
        <dbReference type="Pfam" id="PF01555"/>
    </source>
</evidence>
<reference evidence="6 7" key="1">
    <citation type="submission" date="2021-02" db="EMBL/GenBank/DDBJ databases">
        <title>Taxonomically Unique Crown Gall-Associated Xanthomonas Stains Have Deficiency in Virulence Repertories.</title>
        <authorList>
            <person name="Mafakheri H."/>
            <person name="Taghavi S.M."/>
            <person name="Dimkic I."/>
            <person name="Nemanja K."/>
            <person name="Osdaghi E."/>
        </authorList>
    </citation>
    <scope>NUCLEOTIDE SEQUENCE [LARGE SCALE GENOMIC DNA]</scope>
    <source>
        <strain evidence="6 7">FX4</strain>
    </source>
</reference>
<dbReference type="Pfam" id="PF01555">
    <property type="entry name" value="N6_N4_Mtase"/>
    <property type="match status" value="1"/>
</dbReference>
<keyword evidence="2" id="KW-0808">Transferase</keyword>
<dbReference type="Proteomes" id="UP000695802">
    <property type="component" value="Unassembled WGS sequence"/>
</dbReference>
<protein>
    <recommendedName>
        <fullName evidence="3">Methyltransferase</fullName>
        <ecNumber evidence="3">2.1.1.-</ecNumber>
    </recommendedName>
</protein>
<keyword evidence="7" id="KW-1185">Reference proteome</keyword>